<dbReference type="InterPro" id="IPR010445">
    <property type="entry name" value="LapA_dom"/>
</dbReference>
<evidence type="ECO:0000256" key="2">
    <source>
        <dbReference type="ARBA" id="ARBA00022692"/>
    </source>
</evidence>
<sequence length="129" mass="14001">MQLLLILGIVVAIAAVAFALQNNAPVTVALGIWSFDSSLAMVLLLALGIGAMIAVSLSWPSMIKNVWAGSRLRRQVNQLQDDKAMLEQRVVQLEEELKRVSPAPVPEEPPRYLGLKSILIGGKAENTKE</sequence>
<gene>
    <name evidence="8" type="ORF">SAMN05216387_107123</name>
</gene>
<feature type="domain" description="Lipopolysaccharide assembly protein A" evidence="7">
    <location>
        <begin position="21"/>
        <end position="83"/>
    </location>
</feature>
<feature type="coiled-coil region" evidence="5">
    <location>
        <begin position="69"/>
        <end position="96"/>
    </location>
</feature>
<organism evidence="8 9">
    <name type="scientific">Nitrosovibrio tenuis</name>
    <dbReference type="NCBI Taxonomy" id="1233"/>
    <lineage>
        <taxon>Bacteria</taxon>
        <taxon>Pseudomonadati</taxon>
        <taxon>Pseudomonadota</taxon>
        <taxon>Betaproteobacteria</taxon>
        <taxon>Nitrosomonadales</taxon>
        <taxon>Nitrosomonadaceae</taxon>
        <taxon>Nitrosovibrio</taxon>
    </lineage>
</organism>
<keyword evidence="9" id="KW-1185">Reference proteome</keyword>
<dbReference type="GO" id="GO:0005886">
    <property type="term" value="C:plasma membrane"/>
    <property type="evidence" value="ECO:0007669"/>
    <property type="project" value="InterPro"/>
</dbReference>
<dbReference type="Proteomes" id="UP000198620">
    <property type="component" value="Unassembled WGS sequence"/>
</dbReference>
<evidence type="ECO:0000256" key="6">
    <source>
        <dbReference type="SAM" id="Phobius"/>
    </source>
</evidence>
<dbReference type="RefSeq" id="WP_090828900.1">
    <property type="nucleotide sequence ID" value="NZ_FOBH01000007.1"/>
</dbReference>
<evidence type="ECO:0000313" key="8">
    <source>
        <dbReference type="EMBL" id="SEL26459.1"/>
    </source>
</evidence>
<name>A0A1H7NT00_9PROT</name>
<keyword evidence="4 6" id="KW-0472">Membrane</keyword>
<reference evidence="8 9" key="1">
    <citation type="submission" date="2016-10" db="EMBL/GenBank/DDBJ databases">
        <authorList>
            <person name="de Groot N.N."/>
        </authorList>
    </citation>
    <scope>NUCLEOTIDE SEQUENCE [LARGE SCALE GENOMIC DNA]</scope>
    <source>
        <strain evidence="8 9">Nv1</strain>
    </source>
</reference>
<evidence type="ECO:0000256" key="4">
    <source>
        <dbReference type="ARBA" id="ARBA00023136"/>
    </source>
</evidence>
<keyword evidence="1" id="KW-1003">Cell membrane</keyword>
<dbReference type="PANTHER" id="PTHR41335">
    <property type="entry name" value="MEMBRANE PROTEIN-RELATED"/>
    <property type="match status" value="1"/>
</dbReference>
<proteinExistence type="predicted"/>
<protein>
    <submittedName>
        <fullName evidence="8">Uncharacterized integral membrane protein</fullName>
    </submittedName>
</protein>
<dbReference type="STRING" id="1233.SAMN05216387_107123"/>
<dbReference type="EMBL" id="FOBH01000007">
    <property type="protein sequence ID" value="SEL26459.1"/>
    <property type="molecule type" value="Genomic_DNA"/>
</dbReference>
<evidence type="ECO:0000256" key="5">
    <source>
        <dbReference type="SAM" id="Coils"/>
    </source>
</evidence>
<dbReference type="Pfam" id="PF06305">
    <property type="entry name" value="LapA_dom"/>
    <property type="match status" value="1"/>
</dbReference>
<evidence type="ECO:0000256" key="3">
    <source>
        <dbReference type="ARBA" id="ARBA00022989"/>
    </source>
</evidence>
<dbReference type="OrthoDB" id="8565840at2"/>
<keyword evidence="2 6" id="KW-0812">Transmembrane</keyword>
<keyword evidence="3 6" id="KW-1133">Transmembrane helix</keyword>
<feature type="transmembrane region" description="Helical" evidence="6">
    <location>
        <begin position="43"/>
        <end position="63"/>
    </location>
</feature>
<evidence type="ECO:0000313" key="9">
    <source>
        <dbReference type="Proteomes" id="UP000198620"/>
    </source>
</evidence>
<keyword evidence="5" id="KW-0175">Coiled coil</keyword>
<evidence type="ECO:0000256" key="1">
    <source>
        <dbReference type="ARBA" id="ARBA00022475"/>
    </source>
</evidence>
<accession>A0A1H7NT00</accession>
<evidence type="ECO:0000259" key="7">
    <source>
        <dbReference type="Pfam" id="PF06305"/>
    </source>
</evidence>
<dbReference type="AlphaFoldDB" id="A0A1H7NT00"/>
<dbReference type="PANTHER" id="PTHR41335:SF1">
    <property type="entry name" value="MEMBRANE PROTEIN"/>
    <property type="match status" value="1"/>
</dbReference>